<name>A0A7X0V8Q9_9CLOT</name>
<dbReference type="Proteomes" id="UP000585258">
    <property type="component" value="Unassembled WGS sequence"/>
</dbReference>
<dbReference type="Pfam" id="PF13170">
    <property type="entry name" value="DUF4003"/>
    <property type="match status" value="1"/>
</dbReference>
<dbReference type="RefSeq" id="WP_185164196.1">
    <property type="nucleotide sequence ID" value="NZ_JACKWV010000011.1"/>
</dbReference>
<organism evidence="1 2">
    <name type="scientific">Clostridium gasigenes</name>
    <dbReference type="NCBI Taxonomy" id="94869"/>
    <lineage>
        <taxon>Bacteria</taxon>
        <taxon>Bacillati</taxon>
        <taxon>Bacillota</taxon>
        <taxon>Clostridia</taxon>
        <taxon>Eubacteriales</taxon>
        <taxon>Clostridiaceae</taxon>
        <taxon>Clostridium</taxon>
    </lineage>
</organism>
<comment type="caution">
    <text evidence="1">The sequence shown here is derived from an EMBL/GenBank/DDBJ whole genome shotgun (WGS) entry which is preliminary data.</text>
</comment>
<evidence type="ECO:0000313" key="2">
    <source>
        <dbReference type="Proteomes" id="UP000585258"/>
    </source>
</evidence>
<evidence type="ECO:0000313" key="1">
    <source>
        <dbReference type="EMBL" id="MBB6714656.1"/>
    </source>
</evidence>
<proteinExistence type="predicted"/>
<protein>
    <submittedName>
        <fullName evidence="1">DUF4003 domain-containing protein</fullName>
    </submittedName>
</protein>
<accession>A0A7X0V8Q9</accession>
<dbReference type="EMBL" id="JACKWY010000004">
    <property type="protein sequence ID" value="MBB6714656.1"/>
    <property type="molecule type" value="Genomic_DNA"/>
</dbReference>
<sequence length="316" mass="36850">MENFLHERIELTVKNYREAREFLRNDGDLLNHYASLVYAHYEKEIPEDRVKEIRKYIKATSSRISPFRGDMLYILSLLIAVDNLDEKEIIDDIYEIMDLLVQEGFNECDHLALTAFVIAKYGKNKNKIEVIKKTKEVFYLLKEKYYNITKEDDYLVCALWALNDIDVETIDEFIDTVFNQIGKLNIKSKNGVQGLANAIILNGSSGDMYRTMEFILQLEKREIKLAHQFLPLLGVLSNVTPRKYADMVEGVIEDLCEKEYEYEYYMDKGFRTIIAIVIVSFCAVSEKRRYIDELLGHGVYCFIKSKNKGVFSEVLV</sequence>
<reference evidence="1 2" key="1">
    <citation type="submission" date="2020-08" db="EMBL/GenBank/DDBJ databases">
        <title>Clostridia isolated from Swiss meat.</title>
        <authorList>
            <person name="Wambui J."/>
            <person name="Stevens M.J.A."/>
            <person name="Stephan R."/>
        </authorList>
    </citation>
    <scope>NUCLEOTIDE SEQUENCE [LARGE SCALE GENOMIC DNA]</scope>
    <source>
        <strain evidence="1 2">CM001</strain>
    </source>
</reference>
<dbReference type="InterPro" id="IPR025062">
    <property type="entry name" value="DUF4003"/>
</dbReference>
<dbReference type="AlphaFoldDB" id="A0A7X0V8Q9"/>
<gene>
    <name evidence="1" type="ORF">H7E68_07915</name>
</gene>